<keyword evidence="12" id="KW-1185">Reference proteome</keyword>
<dbReference type="GO" id="GO:0046872">
    <property type="term" value="F:metal ion binding"/>
    <property type="evidence" value="ECO:0007669"/>
    <property type="project" value="UniProtKB-KW"/>
</dbReference>
<evidence type="ECO:0000256" key="9">
    <source>
        <dbReference type="ARBA" id="ARBA00031306"/>
    </source>
</evidence>
<evidence type="ECO:0000313" key="11">
    <source>
        <dbReference type="EMBL" id="TCD54183.1"/>
    </source>
</evidence>
<evidence type="ECO:0000256" key="2">
    <source>
        <dbReference type="ARBA" id="ARBA00011955"/>
    </source>
</evidence>
<dbReference type="RefSeq" id="WP_131283777.1">
    <property type="nucleotide sequence ID" value="NZ_RXLP01000019.1"/>
</dbReference>
<accession>A0A4R0QPM9</accession>
<dbReference type="InterPro" id="IPR003374">
    <property type="entry name" value="ApbE-like_sf"/>
</dbReference>
<dbReference type="Gene3D" id="3.10.520.10">
    <property type="entry name" value="ApbE-like domains"/>
    <property type="match status" value="1"/>
</dbReference>
<evidence type="ECO:0000256" key="1">
    <source>
        <dbReference type="ARBA" id="ARBA00001946"/>
    </source>
</evidence>
<keyword evidence="4" id="KW-0285">Flavoprotein</keyword>
<gene>
    <name evidence="11" type="ORF">EJ419_03845</name>
</gene>
<dbReference type="EMBL" id="RXLP01000019">
    <property type="protein sequence ID" value="TCD54183.1"/>
    <property type="molecule type" value="Genomic_DNA"/>
</dbReference>
<reference evidence="11 12" key="1">
    <citation type="submission" date="2018-12" db="EMBL/GenBank/DDBJ databases">
        <title>Alloscrdovia theropitheci sp. nov: a novel taxon from the feces of the bleeding-herat monkey (Theropithecus geleda).</title>
        <authorList>
            <person name="Modesto M."/>
        </authorList>
    </citation>
    <scope>NUCLEOTIDE SEQUENCE [LARGE SCALE GENOMIC DNA]</scope>
    <source>
        <strain evidence="11 12">GLDI4/2</strain>
    </source>
</reference>
<evidence type="ECO:0000256" key="5">
    <source>
        <dbReference type="ARBA" id="ARBA00022679"/>
    </source>
</evidence>
<protein>
    <recommendedName>
        <fullName evidence="3">FAD:protein FMN transferase</fullName>
        <ecNumber evidence="2">2.7.1.180</ecNumber>
    </recommendedName>
    <alternativeName>
        <fullName evidence="9">Flavin transferase</fullName>
    </alternativeName>
</protein>
<comment type="catalytic activity">
    <reaction evidence="10">
        <text>L-threonyl-[protein] + FAD = FMN-L-threonyl-[protein] + AMP + H(+)</text>
        <dbReference type="Rhea" id="RHEA:36847"/>
        <dbReference type="Rhea" id="RHEA-COMP:11060"/>
        <dbReference type="Rhea" id="RHEA-COMP:11061"/>
        <dbReference type="ChEBI" id="CHEBI:15378"/>
        <dbReference type="ChEBI" id="CHEBI:30013"/>
        <dbReference type="ChEBI" id="CHEBI:57692"/>
        <dbReference type="ChEBI" id="CHEBI:74257"/>
        <dbReference type="ChEBI" id="CHEBI:456215"/>
        <dbReference type="EC" id="2.7.1.180"/>
    </reaction>
</comment>
<dbReference type="AlphaFoldDB" id="A0A4R0QPM9"/>
<dbReference type="Pfam" id="PF02424">
    <property type="entry name" value="ApbE"/>
    <property type="match status" value="1"/>
</dbReference>
<dbReference type="EC" id="2.7.1.180" evidence="2"/>
<dbReference type="GO" id="GO:0016740">
    <property type="term" value="F:transferase activity"/>
    <property type="evidence" value="ECO:0007669"/>
    <property type="project" value="UniProtKB-KW"/>
</dbReference>
<proteinExistence type="predicted"/>
<evidence type="ECO:0000313" key="12">
    <source>
        <dbReference type="Proteomes" id="UP000291289"/>
    </source>
</evidence>
<keyword evidence="8" id="KW-0460">Magnesium</keyword>
<evidence type="ECO:0000256" key="8">
    <source>
        <dbReference type="ARBA" id="ARBA00022842"/>
    </source>
</evidence>
<evidence type="ECO:0000256" key="4">
    <source>
        <dbReference type="ARBA" id="ARBA00022630"/>
    </source>
</evidence>
<dbReference type="Proteomes" id="UP000291289">
    <property type="component" value="Unassembled WGS sequence"/>
</dbReference>
<dbReference type="PANTHER" id="PTHR30040">
    <property type="entry name" value="THIAMINE BIOSYNTHESIS LIPOPROTEIN APBE"/>
    <property type="match status" value="1"/>
</dbReference>
<dbReference type="InterPro" id="IPR024932">
    <property type="entry name" value="ApbE"/>
</dbReference>
<sequence length="387" mass="43121">MTLLFEFPKALGTGIIISSSSESDEANPSRATELRTRLKHIIDDFDTSFSRFRADSLISRIARGDFDGFSENEECGEYDTARHEKHLAHTSHAFFVDFPPYASHLFDIYDALFSITNGRFTPAVADDLIRLGYGIDWADCASFSNTDNAHVDAERTRLAPAPFEHAPSLRAPSLRAQWGKAQWGRTQWGTNVFRLQDCANRLYFLQPVHLDFGAAGKGFLIDLLAQELSASNLQKFTINAGGDLYTTEHLHVAMENPWNLNQAVGVIDLPAHSSLCASAPSRRHWTVMNTAQEVHHLIDATTGRPTQNVKATWVSVANSSAHIQFPTAWADALSTALFLCEPQDLINVDIASTPHQAHFGSVWQYARLMSNKEAQQSIDWPGNFFIQ</sequence>
<keyword evidence="7" id="KW-0274">FAD</keyword>
<keyword evidence="6" id="KW-0479">Metal-binding</keyword>
<evidence type="ECO:0000256" key="10">
    <source>
        <dbReference type="ARBA" id="ARBA00048540"/>
    </source>
</evidence>
<comment type="cofactor">
    <cofactor evidence="1">
        <name>Mg(2+)</name>
        <dbReference type="ChEBI" id="CHEBI:18420"/>
    </cofactor>
</comment>
<name>A0A4R0QPM9_9BIFI</name>
<evidence type="ECO:0000256" key="6">
    <source>
        <dbReference type="ARBA" id="ARBA00022723"/>
    </source>
</evidence>
<evidence type="ECO:0000256" key="7">
    <source>
        <dbReference type="ARBA" id="ARBA00022827"/>
    </source>
</evidence>
<keyword evidence="5 11" id="KW-0808">Transferase</keyword>
<organism evidence="11 12">
    <name type="scientific">Alloscardovia theropitheci</name>
    <dbReference type="NCBI Taxonomy" id="2496842"/>
    <lineage>
        <taxon>Bacteria</taxon>
        <taxon>Bacillati</taxon>
        <taxon>Actinomycetota</taxon>
        <taxon>Actinomycetes</taxon>
        <taxon>Bifidobacteriales</taxon>
        <taxon>Bifidobacteriaceae</taxon>
        <taxon>Alloscardovia</taxon>
    </lineage>
</organism>
<dbReference type="OrthoDB" id="9778595at2"/>
<comment type="caution">
    <text evidence="11">The sequence shown here is derived from an EMBL/GenBank/DDBJ whole genome shotgun (WGS) entry which is preliminary data.</text>
</comment>
<evidence type="ECO:0000256" key="3">
    <source>
        <dbReference type="ARBA" id="ARBA00016337"/>
    </source>
</evidence>
<dbReference type="SUPFAM" id="SSF143631">
    <property type="entry name" value="ApbE-like"/>
    <property type="match status" value="1"/>
</dbReference>
<dbReference type="PANTHER" id="PTHR30040:SF2">
    <property type="entry name" value="FAD:PROTEIN FMN TRANSFERASE"/>
    <property type="match status" value="1"/>
</dbReference>